<sequence length="674" mass="78696">MRLIGKTFICQYSSDTNNFSSIKNSITGDEYIKKDINQSIIELYGISGKNKFKLVPEEAEVLGNEKKLEIKIKKFSNKNILCNLYIEAIEDRIVINADIENLDDSIDITEVLMPHISGIFLGESYKDDIIIYPHHAGEKTINPVIGYGKNKKDFWRASSVKFEDIYRREINYCGLASMSWMYYYDDNNGLYIGSHDERFPVTGIIAETSGLENNPWMGFGFRKYKRITKGEKYSTGDYVIAITDKDWHYGSKIYRNYIGKYLDFDHNPDYLNEQYALNQCYNFKRNGKIENTFDKIPYLYEKGKELGVNHMFLASWNRTGFDSYYPEYYPDMELGSAMEFRRGLEYVRNNGGQSTLYINARIFDVESNFHKTLGEKMAILNENEEMIYETYGPAKFTVNCPSDKLWRDFLLDTAEFTVKAYGCDGIYLDQLASAEPLPCYNKEHSHEDIGDFNNGNIYVLKELLGRLRKHNPNSYIMTENCGDIYGSYTWGNLTWNGAEYDEFYNVFKYTFPEFVQVNMVNPRGWEPDEDKRYKYFFKDMQRAIVLGNILWMGLTTRLTEEAGEIHNYAKKALNFRKNIQGYIKDTTFIDNKYIEYVSSECEAASYRISDDKYVVIAGNYSNIDEAKITISFNKTIKNIEVYDIEWNKEIINVEKNEIDLSIENSRLYCFVINS</sequence>
<organism evidence="2 3">
    <name type="scientific">Clostridium sartagoforme</name>
    <dbReference type="NCBI Taxonomy" id="84031"/>
    <lineage>
        <taxon>Bacteria</taxon>
        <taxon>Bacillati</taxon>
        <taxon>Bacillota</taxon>
        <taxon>Clostridia</taxon>
        <taxon>Eubacteriales</taxon>
        <taxon>Clostridiaceae</taxon>
        <taxon>Clostridium</taxon>
    </lineage>
</organism>
<evidence type="ECO:0000259" key="1">
    <source>
        <dbReference type="Pfam" id="PF19773"/>
    </source>
</evidence>
<feature type="domain" description="DUF6259" evidence="1">
    <location>
        <begin position="237"/>
        <end position="488"/>
    </location>
</feature>
<name>A0A4V3RLF2_9CLOT</name>
<reference evidence="2 3" key="1">
    <citation type="submission" date="2019-04" db="EMBL/GenBank/DDBJ databases">
        <title>Microbes associate with the intestines of laboratory mice.</title>
        <authorList>
            <person name="Navarre W."/>
            <person name="Wong E."/>
            <person name="Huang K."/>
            <person name="Tropini C."/>
            <person name="Ng K."/>
            <person name="Yu B."/>
        </authorList>
    </citation>
    <scope>NUCLEOTIDE SEQUENCE [LARGE SCALE GENOMIC DNA]</scope>
    <source>
        <strain evidence="2 3">NM50_B9-20</strain>
    </source>
</reference>
<dbReference type="Proteomes" id="UP000306888">
    <property type="component" value="Unassembled WGS sequence"/>
</dbReference>
<gene>
    <name evidence="2" type="ORF">E5347_01480</name>
</gene>
<dbReference type="InterPro" id="IPR017853">
    <property type="entry name" value="GH"/>
</dbReference>
<dbReference type="SUPFAM" id="SSF51445">
    <property type="entry name" value="(Trans)glycosidases"/>
    <property type="match status" value="2"/>
</dbReference>
<comment type="caution">
    <text evidence="2">The sequence shown here is derived from an EMBL/GenBank/DDBJ whole genome shotgun (WGS) entry which is preliminary data.</text>
</comment>
<proteinExistence type="predicted"/>
<dbReference type="InterPro" id="IPR046226">
    <property type="entry name" value="DUF6259"/>
</dbReference>
<dbReference type="RefSeq" id="WP_136003867.1">
    <property type="nucleotide sequence ID" value="NZ_SRYR01000001.1"/>
</dbReference>
<evidence type="ECO:0000313" key="3">
    <source>
        <dbReference type="Proteomes" id="UP000306888"/>
    </source>
</evidence>
<evidence type="ECO:0000313" key="2">
    <source>
        <dbReference type="EMBL" id="TGY43510.1"/>
    </source>
</evidence>
<dbReference type="OrthoDB" id="5077666at2"/>
<dbReference type="Pfam" id="PF19773">
    <property type="entry name" value="DUF6259"/>
    <property type="match status" value="1"/>
</dbReference>
<keyword evidence="3" id="KW-1185">Reference proteome</keyword>
<dbReference type="EMBL" id="SRYR01000001">
    <property type="protein sequence ID" value="TGY43510.1"/>
    <property type="molecule type" value="Genomic_DNA"/>
</dbReference>
<dbReference type="AlphaFoldDB" id="A0A4V3RLF2"/>
<protein>
    <recommendedName>
        <fullName evidence="1">DUF6259 domain-containing protein</fullName>
    </recommendedName>
</protein>
<accession>A0A4V3RLF2</accession>